<dbReference type="AlphaFoldDB" id="A0AB34J3G4"/>
<dbReference type="InterPro" id="IPR015894">
    <property type="entry name" value="Guanylate-bd_N"/>
</dbReference>
<dbReference type="PANTHER" id="PTHR10751">
    <property type="entry name" value="GUANYLATE BINDING PROTEIN"/>
    <property type="match status" value="1"/>
</dbReference>
<feature type="coiled-coil region" evidence="5">
    <location>
        <begin position="598"/>
        <end position="768"/>
    </location>
</feature>
<dbReference type="GO" id="GO:0003924">
    <property type="term" value="F:GTPase activity"/>
    <property type="evidence" value="ECO:0007669"/>
    <property type="project" value="InterPro"/>
</dbReference>
<dbReference type="Gene3D" id="3.40.50.300">
    <property type="entry name" value="P-loop containing nucleotide triphosphate hydrolases"/>
    <property type="match status" value="1"/>
</dbReference>
<dbReference type="InterPro" id="IPR030386">
    <property type="entry name" value="G_GB1_RHD3_dom"/>
</dbReference>
<reference evidence="8 9" key="1">
    <citation type="journal article" date="2024" name="Science">
        <title>Giant polyketide synthase enzymes in the biosynthesis of giant marine polyether toxins.</title>
        <authorList>
            <person name="Fallon T.R."/>
            <person name="Shende V.V."/>
            <person name="Wierzbicki I.H."/>
            <person name="Pendleton A.L."/>
            <person name="Watervoot N.F."/>
            <person name="Auber R.P."/>
            <person name="Gonzalez D.J."/>
            <person name="Wisecaver J.H."/>
            <person name="Moore B.S."/>
        </authorList>
    </citation>
    <scope>NUCLEOTIDE SEQUENCE [LARGE SCALE GENOMIC DNA]</scope>
    <source>
        <strain evidence="8 9">12B1</strain>
    </source>
</reference>
<dbReference type="EMBL" id="JBGBPQ010000013">
    <property type="protein sequence ID" value="KAL1511914.1"/>
    <property type="molecule type" value="Genomic_DNA"/>
</dbReference>
<feature type="region of interest" description="Disordered" evidence="6">
    <location>
        <begin position="865"/>
        <end position="894"/>
    </location>
</feature>
<evidence type="ECO:0000256" key="5">
    <source>
        <dbReference type="SAM" id="Coils"/>
    </source>
</evidence>
<evidence type="ECO:0000256" key="4">
    <source>
        <dbReference type="PROSITE-ProRule" id="PRU01052"/>
    </source>
</evidence>
<accession>A0AB34J3G4</accession>
<evidence type="ECO:0000256" key="6">
    <source>
        <dbReference type="SAM" id="MobiDB-lite"/>
    </source>
</evidence>
<proteinExistence type="inferred from homology"/>
<keyword evidence="3" id="KW-0342">GTP-binding</keyword>
<sequence>MARSAPLVRLVDGKWTLMAEGEALLASLPPPLCIVACAGMYRTGKSFFLNSLAGATGPRASRGFRVGSTSESCTRGIDVCLPEAAASRTPKCGGTLVLLDTEGIASMDQDESYDAQVFAIGLLLSSYFVLNSMGVIDEAAIDRLYLVAELTKHITVHATGGRADADEADAPPPPPSELSQHFPPLLWLLRDFMLDLTVDGKRIDEQEYMENALAERPSTARRADERNAIRRALRELFPRRTCRTLVRPVSSEEELREAVHLAPEQLRAEFTSALDSVREHLLSVAPVKRMFGAALDGQMVLGLARQYLHAMNTPSVVPSIKSAWEFVVAERCASAARNALELAKAQLGGAVRASPLLDAGGWEVAARKAELAAWAHFKAHGLDGAANGEARARLKASLAAEVASHRAALWEASRAKCAAAAAAAAAELPEAAAAAAAGGEMARGVVAAGARYDELAEGPAAAAALSAALRETIAPWLDGVAAAGERAREAAAREAAAREAEEAAARREAEAALAASRAECAAAGEVVRQLEARVAQLEAARGAAEARAEAAEGAAEAARREGRGLSDALHEERLARQRDATEAAERRRVAEGAAAAEAEALRARAAELEHRLEGAAREAEEARRRREEEAAAAAEAAEALRVEVAEARREAEARRREGAAAAARAEAAESARVEAEARAAKAKVEADELVEAVKAEAEERAAKAKVEADELVEAVKAEAEERVEAVKAEAEGALQAARAEAAGAAAALEAAEAEARTLRLEAAAAGAAAECEAEAARRARGVVEERDALKAKLADFHERLAVLPAFYVQQVFSGDKPDDLLDALTEAPALEPRELEEMASAHLSHLAAAVRRATPMATRTWARWMRGGEEEESAAPAEEAPATPPARGESGGHA</sequence>
<dbReference type="Proteomes" id="UP001515480">
    <property type="component" value="Unassembled WGS sequence"/>
</dbReference>
<dbReference type="PROSITE" id="PS51715">
    <property type="entry name" value="G_GB1_RHD3"/>
    <property type="match status" value="1"/>
</dbReference>
<dbReference type="Pfam" id="PF02263">
    <property type="entry name" value="GBP"/>
    <property type="match status" value="1"/>
</dbReference>
<dbReference type="SUPFAM" id="SSF52540">
    <property type="entry name" value="P-loop containing nucleoside triphosphate hydrolases"/>
    <property type="match status" value="1"/>
</dbReference>
<keyword evidence="2" id="KW-0378">Hydrolase</keyword>
<dbReference type="SUPFAM" id="SSF48340">
    <property type="entry name" value="Interferon-induced guanylate-binding protein 1 (GBP1), C-terminal domain"/>
    <property type="match status" value="1"/>
</dbReference>
<keyword evidence="9" id="KW-1185">Reference proteome</keyword>
<dbReference type="InterPro" id="IPR027417">
    <property type="entry name" value="P-loop_NTPase"/>
</dbReference>
<name>A0AB34J3G4_PRYPA</name>
<protein>
    <recommendedName>
        <fullName evidence="7">GB1/RHD3-type G domain-containing protein</fullName>
    </recommendedName>
</protein>
<gene>
    <name evidence="8" type="ORF">AB1Y20_005195</name>
</gene>
<evidence type="ECO:0000313" key="9">
    <source>
        <dbReference type="Proteomes" id="UP001515480"/>
    </source>
</evidence>
<keyword evidence="5" id="KW-0175">Coiled coil</keyword>
<comment type="caution">
    <text evidence="8">The sequence shown here is derived from an EMBL/GenBank/DDBJ whole genome shotgun (WGS) entry which is preliminary data.</text>
</comment>
<feature type="domain" description="GB1/RHD3-type G" evidence="7">
    <location>
        <begin position="29"/>
        <end position="286"/>
    </location>
</feature>
<evidence type="ECO:0000259" key="7">
    <source>
        <dbReference type="PROSITE" id="PS51715"/>
    </source>
</evidence>
<evidence type="ECO:0000256" key="2">
    <source>
        <dbReference type="ARBA" id="ARBA00022801"/>
    </source>
</evidence>
<evidence type="ECO:0000256" key="1">
    <source>
        <dbReference type="ARBA" id="ARBA00022741"/>
    </source>
</evidence>
<comment type="similarity">
    <text evidence="4">Belongs to the TRAFAC class dynamin-like GTPase superfamily. GB1/RHD3 GTPase family.</text>
</comment>
<evidence type="ECO:0000256" key="3">
    <source>
        <dbReference type="ARBA" id="ARBA00023134"/>
    </source>
</evidence>
<evidence type="ECO:0000313" key="8">
    <source>
        <dbReference type="EMBL" id="KAL1511914.1"/>
    </source>
</evidence>
<organism evidence="8 9">
    <name type="scientific">Prymnesium parvum</name>
    <name type="common">Toxic golden alga</name>
    <dbReference type="NCBI Taxonomy" id="97485"/>
    <lineage>
        <taxon>Eukaryota</taxon>
        <taxon>Haptista</taxon>
        <taxon>Haptophyta</taxon>
        <taxon>Prymnesiophyceae</taxon>
        <taxon>Prymnesiales</taxon>
        <taxon>Prymnesiaceae</taxon>
        <taxon>Prymnesium</taxon>
    </lineage>
</organism>
<feature type="compositionally biased region" description="Basic and acidic residues" evidence="6">
    <location>
        <begin position="557"/>
        <end position="590"/>
    </location>
</feature>
<dbReference type="GO" id="GO:0005525">
    <property type="term" value="F:GTP binding"/>
    <property type="evidence" value="ECO:0007669"/>
    <property type="project" value="UniProtKB-KW"/>
</dbReference>
<feature type="region of interest" description="Disordered" evidence="6">
    <location>
        <begin position="553"/>
        <end position="591"/>
    </location>
</feature>
<dbReference type="InterPro" id="IPR036543">
    <property type="entry name" value="Guanylate-bd_C_sf"/>
</dbReference>
<keyword evidence="1" id="KW-0547">Nucleotide-binding</keyword>